<dbReference type="RefSeq" id="WP_219537638.1">
    <property type="nucleotide sequence ID" value="NZ_JAHKRM010000039.1"/>
</dbReference>
<keyword evidence="1 3" id="KW-0853">WD repeat</keyword>
<accession>A0ABW4GUH3</accession>
<evidence type="ECO:0000256" key="1">
    <source>
        <dbReference type="ARBA" id="ARBA00022574"/>
    </source>
</evidence>
<organism evidence="4 5">
    <name type="scientific">Nonomuraea guangzhouensis</name>
    <dbReference type="NCBI Taxonomy" id="1291555"/>
    <lineage>
        <taxon>Bacteria</taxon>
        <taxon>Bacillati</taxon>
        <taxon>Actinomycetota</taxon>
        <taxon>Actinomycetes</taxon>
        <taxon>Streptosporangiales</taxon>
        <taxon>Streptosporangiaceae</taxon>
        <taxon>Nonomuraea</taxon>
    </lineage>
</organism>
<dbReference type="PROSITE" id="PS00678">
    <property type="entry name" value="WD_REPEATS_1"/>
    <property type="match status" value="2"/>
</dbReference>
<sequence length="327" mass="34220">MSDAPLLLSSEIPSSHRIEDLAVVEVGDAPQVVCADWAGTVWTWDPLRDVWSKPSLTCAFAEDPAAAAYPDAGNEIHSVAVAVFDGRLVLAAGGYEQPAAIWDLDSGELLRATTYVEPYVYSIATVKGENPPRFAIETDVDIEVLGLPADAAPVVLPDVGGGLAAARIDGRSLIVSVNAGVWDLAGGEQLTSLDGAGGLGASAVAVSRIDDRPIIVTGTDAGAVYVWELFGDDSDEPIRSPLTRHEGHILALDTAVVGDRPLAVTGGRDETLRIWDLADGTGVGAPLVGHRGSVKAVETTTLRGRHVVLSGGEDDVIRVWDLAVLLR</sequence>
<evidence type="ECO:0000256" key="2">
    <source>
        <dbReference type="ARBA" id="ARBA00022737"/>
    </source>
</evidence>
<evidence type="ECO:0000256" key="3">
    <source>
        <dbReference type="PROSITE-ProRule" id="PRU00221"/>
    </source>
</evidence>
<keyword evidence="5" id="KW-1185">Reference proteome</keyword>
<protein>
    <submittedName>
        <fullName evidence="4">WD40 repeat domain-containing protein</fullName>
    </submittedName>
</protein>
<feature type="repeat" description="WD" evidence="3">
    <location>
        <begin position="287"/>
        <end position="322"/>
    </location>
</feature>
<evidence type="ECO:0000313" key="5">
    <source>
        <dbReference type="Proteomes" id="UP001597097"/>
    </source>
</evidence>
<name>A0ABW4GUH3_9ACTN</name>
<comment type="caution">
    <text evidence="4">The sequence shown here is derived from an EMBL/GenBank/DDBJ whole genome shotgun (WGS) entry which is preliminary data.</text>
</comment>
<dbReference type="SMART" id="SM00320">
    <property type="entry name" value="WD40"/>
    <property type="match status" value="4"/>
</dbReference>
<dbReference type="EMBL" id="JBHUCM010000053">
    <property type="protein sequence ID" value="MFD1545998.1"/>
    <property type="molecule type" value="Genomic_DNA"/>
</dbReference>
<keyword evidence="2" id="KW-0677">Repeat</keyword>
<dbReference type="PANTHER" id="PTHR44019:SF8">
    <property type="entry name" value="POC1 CENTRIOLAR PROTEIN HOMOLOG"/>
    <property type="match status" value="1"/>
</dbReference>
<proteinExistence type="predicted"/>
<dbReference type="PROSITE" id="PS50294">
    <property type="entry name" value="WD_REPEATS_REGION"/>
    <property type="match status" value="1"/>
</dbReference>
<reference evidence="5" key="1">
    <citation type="journal article" date="2019" name="Int. J. Syst. Evol. Microbiol.">
        <title>The Global Catalogue of Microorganisms (GCM) 10K type strain sequencing project: providing services to taxonomists for standard genome sequencing and annotation.</title>
        <authorList>
            <consortium name="The Broad Institute Genomics Platform"/>
            <consortium name="The Broad Institute Genome Sequencing Center for Infectious Disease"/>
            <person name="Wu L."/>
            <person name="Ma J."/>
        </authorList>
    </citation>
    <scope>NUCLEOTIDE SEQUENCE [LARGE SCALE GENOMIC DNA]</scope>
    <source>
        <strain evidence="5">CGMCC 1.15399</strain>
    </source>
</reference>
<dbReference type="InterPro" id="IPR050505">
    <property type="entry name" value="WDR55/POC1"/>
</dbReference>
<dbReference type="InterPro" id="IPR019775">
    <property type="entry name" value="WD40_repeat_CS"/>
</dbReference>
<dbReference type="Pfam" id="PF00400">
    <property type="entry name" value="WD40"/>
    <property type="match status" value="2"/>
</dbReference>
<feature type="repeat" description="WD" evidence="3">
    <location>
        <begin position="264"/>
        <end position="285"/>
    </location>
</feature>
<dbReference type="InterPro" id="IPR001680">
    <property type="entry name" value="WD40_rpt"/>
</dbReference>
<dbReference type="PROSITE" id="PS50082">
    <property type="entry name" value="WD_REPEATS_2"/>
    <property type="match status" value="2"/>
</dbReference>
<evidence type="ECO:0000313" key="4">
    <source>
        <dbReference type="EMBL" id="MFD1545998.1"/>
    </source>
</evidence>
<gene>
    <name evidence="4" type="ORF">ACFSJ0_53790</name>
</gene>
<dbReference type="Proteomes" id="UP001597097">
    <property type="component" value="Unassembled WGS sequence"/>
</dbReference>
<dbReference type="PANTHER" id="PTHR44019">
    <property type="entry name" value="WD REPEAT-CONTAINING PROTEIN 55"/>
    <property type="match status" value="1"/>
</dbReference>